<evidence type="ECO:0000313" key="7">
    <source>
        <dbReference type="Proteomes" id="UP001500631"/>
    </source>
</evidence>
<dbReference type="InterPro" id="IPR010998">
    <property type="entry name" value="Integrase_recombinase_N"/>
</dbReference>
<dbReference type="InterPro" id="IPR011010">
    <property type="entry name" value="DNA_brk_join_enz"/>
</dbReference>
<comment type="similarity">
    <text evidence="1">Belongs to the 'phage' integrase family.</text>
</comment>
<evidence type="ECO:0000256" key="3">
    <source>
        <dbReference type="ARBA" id="ARBA00023125"/>
    </source>
</evidence>
<dbReference type="PROSITE" id="PS51898">
    <property type="entry name" value="TYR_RECOMBINASE"/>
    <property type="match status" value="1"/>
</dbReference>
<dbReference type="InterPro" id="IPR050808">
    <property type="entry name" value="Phage_Integrase"/>
</dbReference>
<dbReference type="Pfam" id="PF00589">
    <property type="entry name" value="Phage_integrase"/>
    <property type="match status" value="1"/>
</dbReference>
<dbReference type="Proteomes" id="UP001500631">
    <property type="component" value="Unassembled WGS sequence"/>
</dbReference>
<dbReference type="InterPro" id="IPR038488">
    <property type="entry name" value="Integrase_DNA-bd_sf"/>
</dbReference>
<organism evidence="6 7">
    <name type="scientific">Wohlfahrtiimonas larvae</name>
    <dbReference type="NCBI Taxonomy" id="1157986"/>
    <lineage>
        <taxon>Bacteria</taxon>
        <taxon>Pseudomonadati</taxon>
        <taxon>Pseudomonadota</taxon>
        <taxon>Gammaproteobacteria</taxon>
        <taxon>Cardiobacteriales</taxon>
        <taxon>Ignatzschineriaceae</taxon>
        <taxon>Wohlfahrtiimonas</taxon>
    </lineage>
</organism>
<keyword evidence="7" id="KW-1185">Reference proteome</keyword>
<keyword evidence="4" id="KW-0233">DNA recombination</keyword>
<dbReference type="InterPro" id="IPR002104">
    <property type="entry name" value="Integrase_catalytic"/>
</dbReference>
<dbReference type="PANTHER" id="PTHR30629">
    <property type="entry name" value="PROPHAGE INTEGRASE"/>
    <property type="match status" value="1"/>
</dbReference>
<dbReference type="PANTHER" id="PTHR30629:SF2">
    <property type="entry name" value="PROPHAGE INTEGRASE INTS-RELATED"/>
    <property type="match status" value="1"/>
</dbReference>
<gene>
    <name evidence="6" type="ORF">GCM10023338_18050</name>
</gene>
<evidence type="ECO:0000313" key="6">
    <source>
        <dbReference type="EMBL" id="GAA5101654.1"/>
    </source>
</evidence>
<keyword evidence="2" id="KW-0229">DNA integration</keyword>
<proteinExistence type="inferred from homology"/>
<dbReference type="EMBL" id="BAABKE010000005">
    <property type="protein sequence ID" value="GAA5101654.1"/>
    <property type="molecule type" value="Genomic_DNA"/>
</dbReference>
<dbReference type="InterPro" id="IPR013762">
    <property type="entry name" value="Integrase-like_cat_sf"/>
</dbReference>
<evidence type="ECO:0000256" key="2">
    <source>
        <dbReference type="ARBA" id="ARBA00022908"/>
    </source>
</evidence>
<dbReference type="CDD" id="cd00801">
    <property type="entry name" value="INT_P4_C"/>
    <property type="match status" value="1"/>
</dbReference>
<dbReference type="Pfam" id="PF22022">
    <property type="entry name" value="Phage_int_M"/>
    <property type="match status" value="1"/>
</dbReference>
<dbReference type="Pfam" id="PF13356">
    <property type="entry name" value="Arm-DNA-bind_3"/>
    <property type="match status" value="1"/>
</dbReference>
<protein>
    <submittedName>
        <fullName evidence="6">Integrase domain-containing protein</fullName>
    </submittedName>
</protein>
<accession>A0ABP9MUP5</accession>
<dbReference type="Gene3D" id="1.10.150.130">
    <property type="match status" value="1"/>
</dbReference>
<dbReference type="SUPFAM" id="SSF56349">
    <property type="entry name" value="DNA breaking-rejoining enzymes"/>
    <property type="match status" value="1"/>
</dbReference>
<dbReference type="Gene3D" id="1.10.443.10">
    <property type="entry name" value="Intergrase catalytic core"/>
    <property type="match status" value="1"/>
</dbReference>
<keyword evidence="3" id="KW-0238">DNA-binding</keyword>
<dbReference type="RefSeq" id="WP_077925631.1">
    <property type="nucleotide sequence ID" value="NZ_BAABKE010000005.1"/>
</dbReference>
<sequence>MAKTVTPLTVAKINNAKPKDKLYRLFDGNGLCLKILSSGSKIWEYRFKNPITDKEDTFIIGDYPLISLSEARIIQTEKRSMVAKGIDPKIKIKSQLFKDLFPQWFNTWSTGTKHNIATESVIQRYIMPILKDYDVSKIEPPQIVKALRELEKADKLDTLLKTKSGLKLMFDYLVAEGYIKYNPVIQVATSIFKKPKKSHHRRLENNQIYLIHDFFNYEGVSPIIRLCTQFLMRTALRAKEACTLKWDYYDEVNQLIIIPSENMKVKDGNDHIIPLSSQLIEILNTLKEITGDYEYIFMNAEFTDHINTEATTNAMKQQNVPTSTHGFRSLASTIINEGSLFRSGAIEACLAHKDRDTIRAIYNKAKYLQERREILQWWSDFIDQCDTKENNLLTLQKYDILSI</sequence>
<dbReference type="InterPro" id="IPR025166">
    <property type="entry name" value="Integrase_DNA_bind_dom"/>
</dbReference>
<evidence type="ECO:0000256" key="1">
    <source>
        <dbReference type="ARBA" id="ARBA00008857"/>
    </source>
</evidence>
<comment type="caution">
    <text evidence="6">The sequence shown here is derived from an EMBL/GenBank/DDBJ whole genome shotgun (WGS) entry which is preliminary data.</text>
</comment>
<evidence type="ECO:0000259" key="5">
    <source>
        <dbReference type="PROSITE" id="PS51898"/>
    </source>
</evidence>
<name>A0ABP9MUP5_9GAMM</name>
<dbReference type="InterPro" id="IPR053876">
    <property type="entry name" value="Phage_int_M"/>
</dbReference>
<reference evidence="7" key="1">
    <citation type="journal article" date="2019" name="Int. J. Syst. Evol. Microbiol.">
        <title>The Global Catalogue of Microorganisms (GCM) 10K type strain sequencing project: providing services to taxonomists for standard genome sequencing and annotation.</title>
        <authorList>
            <consortium name="The Broad Institute Genomics Platform"/>
            <consortium name="The Broad Institute Genome Sequencing Center for Infectious Disease"/>
            <person name="Wu L."/>
            <person name="Ma J."/>
        </authorList>
    </citation>
    <scope>NUCLEOTIDE SEQUENCE [LARGE SCALE GENOMIC DNA]</scope>
    <source>
        <strain evidence="7">JCM 18424</strain>
    </source>
</reference>
<feature type="domain" description="Tyr recombinase" evidence="5">
    <location>
        <begin position="198"/>
        <end position="376"/>
    </location>
</feature>
<evidence type="ECO:0000256" key="4">
    <source>
        <dbReference type="ARBA" id="ARBA00023172"/>
    </source>
</evidence>
<dbReference type="Gene3D" id="3.30.160.390">
    <property type="entry name" value="Integrase, DNA-binding domain"/>
    <property type="match status" value="1"/>
</dbReference>